<dbReference type="Gene3D" id="3.40.50.1980">
    <property type="entry name" value="Nitrogenase molybdenum iron protein domain"/>
    <property type="match status" value="2"/>
</dbReference>
<evidence type="ECO:0000259" key="7">
    <source>
        <dbReference type="PROSITE" id="PS50983"/>
    </source>
</evidence>
<dbReference type="GO" id="GO:1901678">
    <property type="term" value="P:iron coordination entity transport"/>
    <property type="evidence" value="ECO:0007669"/>
    <property type="project" value="UniProtKB-ARBA"/>
</dbReference>
<dbReference type="GO" id="GO:0030288">
    <property type="term" value="C:outer membrane-bounded periplasmic space"/>
    <property type="evidence" value="ECO:0007669"/>
    <property type="project" value="TreeGrafter"/>
</dbReference>
<proteinExistence type="inferred from homology"/>
<gene>
    <name evidence="8" type="ORF">JHE00_02420</name>
</gene>
<accession>A0A934QN07</accession>
<evidence type="ECO:0000313" key="8">
    <source>
        <dbReference type="EMBL" id="MBK1783165.1"/>
    </source>
</evidence>
<dbReference type="PROSITE" id="PS50983">
    <property type="entry name" value="FE_B12_PBP"/>
    <property type="match status" value="1"/>
</dbReference>
<keyword evidence="4 6" id="KW-0732">Signal</keyword>
<sequence>MRGGLPWKARACGLVVVALVAAGCGTSSSGESGTPASGDVTVETDQGPVSIPSDPEKVVVLNSGLTGYLYALDVPVTATIPVPANGTEDGFSEFWADEATAAGTTVLPWSPDGFDFEAILAQEPDVIIGGGQGMPAVQAAEVYDRLTDIAPTVLLSNELTTWDEQLSFLGEQVFGKQDELTELMDAYTARAEEIESSIARPEGPVTYLLMTAERVPYLLPEDSDLPSLMADLGFEAEPVTRRHPELERVSSGDSLRFAEEQLGELVSTPTVFVVGFHQDVTSDELAGNPLYAGLPAFEADRAFDLPDWTYRADYQAVMATLDHVAEQFAA</sequence>
<dbReference type="RefSeq" id="WP_200314271.1">
    <property type="nucleotide sequence ID" value="NZ_JAENJH010000001.1"/>
</dbReference>
<comment type="similarity">
    <text evidence="2">Belongs to the bacterial solute-binding protein 8 family.</text>
</comment>
<evidence type="ECO:0000256" key="2">
    <source>
        <dbReference type="ARBA" id="ARBA00008814"/>
    </source>
</evidence>
<feature type="compositionally biased region" description="Low complexity" evidence="5">
    <location>
        <begin position="26"/>
        <end position="38"/>
    </location>
</feature>
<dbReference type="PROSITE" id="PS51257">
    <property type="entry name" value="PROKAR_LIPOPROTEIN"/>
    <property type="match status" value="1"/>
</dbReference>
<keyword evidence="3" id="KW-0813">Transport</keyword>
<keyword evidence="9" id="KW-1185">Reference proteome</keyword>
<evidence type="ECO:0000256" key="3">
    <source>
        <dbReference type="ARBA" id="ARBA00022448"/>
    </source>
</evidence>
<feature type="region of interest" description="Disordered" evidence="5">
    <location>
        <begin position="26"/>
        <end position="49"/>
    </location>
</feature>
<evidence type="ECO:0000256" key="6">
    <source>
        <dbReference type="SAM" id="SignalP"/>
    </source>
</evidence>
<dbReference type="Pfam" id="PF01497">
    <property type="entry name" value="Peripla_BP_2"/>
    <property type="match status" value="1"/>
</dbReference>
<dbReference type="EMBL" id="JAENJH010000001">
    <property type="protein sequence ID" value="MBK1783165.1"/>
    <property type="molecule type" value="Genomic_DNA"/>
</dbReference>
<protein>
    <submittedName>
        <fullName evidence="8">ABC transporter substrate-binding protein</fullName>
    </submittedName>
</protein>
<comment type="caution">
    <text evidence="8">The sequence shown here is derived from an EMBL/GenBank/DDBJ whole genome shotgun (WGS) entry which is preliminary data.</text>
</comment>
<evidence type="ECO:0000256" key="4">
    <source>
        <dbReference type="ARBA" id="ARBA00022729"/>
    </source>
</evidence>
<organism evidence="8 9">
    <name type="scientific">Prauserella cavernicola</name>
    <dbReference type="NCBI Taxonomy" id="2800127"/>
    <lineage>
        <taxon>Bacteria</taxon>
        <taxon>Bacillati</taxon>
        <taxon>Actinomycetota</taxon>
        <taxon>Actinomycetes</taxon>
        <taxon>Pseudonocardiales</taxon>
        <taxon>Pseudonocardiaceae</taxon>
        <taxon>Prauserella</taxon>
    </lineage>
</organism>
<evidence type="ECO:0000256" key="5">
    <source>
        <dbReference type="SAM" id="MobiDB-lite"/>
    </source>
</evidence>
<dbReference type="PANTHER" id="PTHR30532">
    <property type="entry name" value="IRON III DICITRATE-BINDING PERIPLASMIC PROTEIN"/>
    <property type="match status" value="1"/>
</dbReference>
<dbReference type="Proteomes" id="UP000635245">
    <property type="component" value="Unassembled WGS sequence"/>
</dbReference>
<dbReference type="InterPro" id="IPR002491">
    <property type="entry name" value="ABC_transptr_periplasmic_BD"/>
</dbReference>
<feature type="chain" id="PRO_5038410165" evidence="6">
    <location>
        <begin position="30"/>
        <end position="330"/>
    </location>
</feature>
<dbReference type="PANTHER" id="PTHR30532:SF24">
    <property type="entry name" value="FERRIC ENTEROBACTIN-BINDING PERIPLASMIC PROTEIN FEPB"/>
    <property type="match status" value="1"/>
</dbReference>
<name>A0A934QN07_9PSEU</name>
<evidence type="ECO:0000256" key="1">
    <source>
        <dbReference type="ARBA" id="ARBA00004196"/>
    </source>
</evidence>
<reference evidence="8" key="1">
    <citation type="submission" date="2020-12" db="EMBL/GenBank/DDBJ databases">
        <title>Prauserella sp. ASG 168, a novel actinomycete isolated from cave rock.</title>
        <authorList>
            <person name="Suriyachadkun C."/>
        </authorList>
    </citation>
    <scope>NUCLEOTIDE SEQUENCE</scope>
    <source>
        <strain evidence="8">ASG 168</strain>
    </source>
</reference>
<feature type="domain" description="Fe/B12 periplasmic-binding" evidence="7">
    <location>
        <begin position="57"/>
        <end position="330"/>
    </location>
</feature>
<dbReference type="AlphaFoldDB" id="A0A934QN07"/>
<evidence type="ECO:0000313" key="9">
    <source>
        <dbReference type="Proteomes" id="UP000635245"/>
    </source>
</evidence>
<dbReference type="SUPFAM" id="SSF53807">
    <property type="entry name" value="Helical backbone' metal receptor"/>
    <property type="match status" value="1"/>
</dbReference>
<comment type="subcellular location">
    <subcellularLocation>
        <location evidence="1">Cell envelope</location>
    </subcellularLocation>
</comment>
<dbReference type="InterPro" id="IPR051313">
    <property type="entry name" value="Bact_iron-sidero_bind"/>
</dbReference>
<feature type="signal peptide" evidence="6">
    <location>
        <begin position="1"/>
        <end position="29"/>
    </location>
</feature>